<dbReference type="AlphaFoldDB" id="A0A7K1LKN0"/>
<dbReference type="Pfam" id="PF01047">
    <property type="entry name" value="MarR"/>
    <property type="match status" value="1"/>
</dbReference>
<feature type="region of interest" description="Disordered" evidence="1">
    <location>
        <begin position="1"/>
        <end position="49"/>
    </location>
</feature>
<evidence type="ECO:0000259" key="2">
    <source>
        <dbReference type="PROSITE" id="PS50995"/>
    </source>
</evidence>
<gene>
    <name evidence="3" type="ORF">GMA10_11090</name>
</gene>
<dbReference type="InterPro" id="IPR036388">
    <property type="entry name" value="WH-like_DNA-bd_sf"/>
</dbReference>
<evidence type="ECO:0000313" key="3">
    <source>
        <dbReference type="EMBL" id="MUN55748.1"/>
    </source>
</evidence>
<feature type="compositionally biased region" description="Basic and acidic residues" evidence="1">
    <location>
        <begin position="1"/>
        <end position="14"/>
    </location>
</feature>
<proteinExistence type="predicted"/>
<reference evidence="3 4" key="1">
    <citation type="submission" date="2019-12" db="EMBL/GenBank/DDBJ databases">
        <authorList>
            <person name="Li J."/>
            <person name="Shi Y."/>
            <person name="Xu G."/>
            <person name="Xiao D."/>
            <person name="Ran X."/>
        </authorList>
    </citation>
    <scope>NUCLEOTIDE SEQUENCE [LARGE SCALE GENOMIC DNA]</scope>
    <source>
        <strain evidence="3 4">JCM 15915</strain>
    </source>
</reference>
<feature type="compositionally biased region" description="Basic and acidic residues" evidence="1">
    <location>
        <begin position="21"/>
        <end position="30"/>
    </location>
</feature>
<accession>A0A7K1LKN0</accession>
<dbReference type="EMBL" id="WOGT01000008">
    <property type="protein sequence ID" value="MUN55748.1"/>
    <property type="molecule type" value="Genomic_DNA"/>
</dbReference>
<protein>
    <submittedName>
        <fullName evidence="3">MarR family transcriptional regulator</fullName>
    </submittedName>
</protein>
<sequence>MTDRGESKPPKADLRGPGSDEAARGLDEGSARGSGDGPARGLAHGSASGLESTEIARDAVFLLEKLGAVGTLDANRELRDFGLNARSFSVLSLAGEESAPTQKALAEMLTLDPSQIVALVDRLQGEGLVERVPDERDRRIRRVKATREGNEVCRNARERIFRAQRVTLSELDESEVRQLVALLGKALFGRAGSAG</sequence>
<dbReference type="InterPro" id="IPR039422">
    <property type="entry name" value="MarR/SlyA-like"/>
</dbReference>
<evidence type="ECO:0000313" key="4">
    <source>
        <dbReference type="Proteomes" id="UP000462152"/>
    </source>
</evidence>
<dbReference type="GO" id="GO:0003700">
    <property type="term" value="F:DNA-binding transcription factor activity"/>
    <property type="evidence" value="ECO:0007669"/>
    <property type="project" value="InterPro"/>
</dbReference>
<dbReference type="InterPro" id="IPR000835">
    <property type="entry name" value="HTH_MarR-typ"/>
</dbReference>
<name>A0A7K1LKN0_9MICC</name>
<keyword evidence="4" id="KW-1185">Reference proteome</keyword>
<dbReference type="Gene3D" id="1.10.10.10">
    <property type="entry name" value="Winged helix-like DNA-binding domain superfamily/Winged helix DNA-binding domain"/>
    <property type="match status" value="1"/>
</dbReference>
<dbReference type="RefSeq" id="WP_129316489.1">
    <property type="nucleotide sequence ID" value="NZ_NOIQ01000034.1"/>
</dbReference>
<dbReference type="PRINTS" id="PR00598">
    <property type="entry name" value="HTHMARR"/>
</dbReference>
<organism evidence="3 4">
    <name type="scientific">Rothia koreensis</name>
    <dbReference type="NCBI Taxonomy" id="592378"/>
    <lineage>
        <taxon>Bacteria</taxon>
        <taxon>Bacillati</taxon>
        <taxon>Actinomycetota</taxon>
        <taxon>Actinomycetes</taxon>
        <taxon>Micrococcales</taxon>
        <taxon>Micrococcaceae</taxon>
        <taxon>Rothia</taxon>
    </lineage>
</organism>
<comment type="caution">
    <text evidence="3">The sequence shown here is derived from an EMBL/GenBank/DDBJ whole genome shotgun (WGS) entry which is preliminary data.</text>
</comment>
<dbReference type="SUPFAM" id="SSF46785">
    <property type="entry name" value="Winged helix' DNA-binding domain"/>
    <property type="match status" value="1"/>
</dbReference>
<dbReference type="InterPro" id="IPR036390">
    <property type="entry name" value="WH_DNA-bd_sf"/>
</dbReference>
<dbReference type="OrthoDB" id="8635520at2"/>
<dbReference type="PANTHER" id="PTHR33164:SF99">
    <property type="entry name" value="MARR FAMILY REGULATORY PROTEIN"/>
    <property type="match status" value="1"/>
</dbReference>
<dbReference type="PROSITE" id="PS50995">
    <property type="entry name" value="HTH_MARR_2"/>
    <property type="match status" value="1"/>
</dbReference>
<dbReference type="SMART" id="SM00347">
    <property type="entry name" value="HTH_MARR"/>
    <property type="match status" value="1"/>
</dbReference>
<dbReference type="PANTHER" id="PTHR33164">
    <property type="entry name" value="TRANSCRIPTIONAL REGULATOR, MARR FAMILY"/>
    <property type="match status" value="1"/>
</dbReference>
<dbReference type="Proteomes" id="UP000462152">
    <property type="component" value="Unassembled WGS sequence"/>
</dbReference>
<feature type="domain" description="HTH marR-type" evidence="2">
    <location>
        <begin position="52"/>
        <end position="188"/>
    </location>
</feature>
<evidence type="ECO:0000256" key="1">
    <source>
        <dbReference type="SAM" id="MobiDB-lite"/>
    </source>
</evidence>
<dbReference type="GO" id="GO:0006950">
    <property type="term" value="P:response to stress"/>
    <property type="evidence" value="ECO:0007669"/>
    <property type="project" value="TreeGrafter"/>
</dbReference>